<dbReference type="GO" id="GO:0046872">
    <property type="term" value="F:metal ion binding"/>
    <property type="evidence" value="ECO:0007669"/>
    <property type="project" value="UniProtKB-KW"/>
</dbReference>
<dbReference type="STRING" id="178035.A0A154NWQ6"/>
<dbReference type="FunFam" id="3.40.50.300:FF:000886">
    <property type="entry name" value="Putative GTP-binding protein 6"/>
    <property type="match status" value="1"/>
</dbReference>
<dbReference type="Gene3D" id="3.40.50.11060">
    <property type="entry name" value="GTPase HflX, N-terminal domain"/>
    <property type="match status" value="1"/>
</dbReference>
<dbReference type="Proteomes" id="UP000076502">
    <property type="component" value="Unassembled WGS sequence"/>
</dbReference>
<dbReference type="GO" id="GO:0005525">
    <property type="term" value="F:GTP binding"/>
    <property type="evidence" value="ECO:0007669"/>
    <property type="project" value="UniProtKB-KW"/>
</dbReference>
<accession>A0A154NWQ6</accession>
<dbReference type="InterPro" id="IPR006073">
    <property type="entry name" value="GTP-bd"/>
</dbReference>
<evidence type="ECO:0000256" key="4">
    <source>
        <dbReference type="ARBA" id="ARBA00023134"/>
    </source>
</evidence>
<proteinExistence type="predicted"/>
<dbReference type="EMBL" id="KQ434777">
    <property type="protein sequence ID" value="KZC04125.1"/>
    <property type="molecule type" value="Genomic_DNA"/>
</dbReference>
<evidence type="ECO:0000256" key="2">
    <source>
        <dbReference type="ARBA" id="ARBA00022741"/>
    </source>
</evidence>
<protein>
    <submittedName>
        <fullName evidence="7">Putative GTP-binding protein 6</fullName>
    </submittedName>
</protein>
<dbReference type="InterPro" id="IPR027417">
    <property type="entry name" value="P-loop_NTPase"/>
</dbReference>
<evidence type="ECO:0000313" key="7">
    <source>
        <dbReference type="EMBL" id="KZC04125.1"/>
    </source>
</evidence>
<dbReference type="PANTHER" id="PTHR10229:SF0">
    <property type="entry name" value="GTP-BINDING PROTEIN 6-RELATED"/>
    <property type="match status" value="1"/>
</dbReference>
<evidence type="ECO:0000256" key="1">
    <source>
        <dbReference type="ARBA" id="ARBA00022723"/>
    </source>
</evidence>
<dbReference type="Gene3D" id="3.40.50.300">
    <property type="entry name" value="P-loop containing nucleotide triphosphate hydrolases"/>
    <property type="match status" value="1"/>
</dbReference>
<dbReference type="InterPro" id="IPR030394">
    <property type="entry name" value="G_HFLX_dom"/>
</dbReference>
<evidence type="ECO:0000256" key="3">
    <source>
        <dbReference type="ARBA" id="ARBA00022842"/>
    </source>
</evidence>
<dbReference type="PANTHER" id="PTHR10229">
    <property type="entry name" value="GTP-BINDING PROTEIN HFLX"/>
    <property type="match status" value="1"/>
</dbReference>
<keyword evidence="3" id="KW-0460">Magnesium</keyword>
<keyword evidence="4" id="KW-0342">GTP-binding</keyword>
<dbReference type="InterPro" id="IPR016496">
    <property type="entry name" value="GTPase_HflX"/>
</dbReference>
<keyword evidence="8" id="KW-1185">Reference proteome</keyword>
<feature type="domain" description="Hflx-type G" evidence="6">
    <location>
        <begin position="264"/>
        <end position="358"/>
    </location>
</feature>
<keyword evidence="5" id="KW-0175">Coiled coil</keyword>
<dbReference type="NCBIfam" id="TIGR03156">
    <property type="entry name" value="GTP_HflX"/>
    <property type="match status" value="1"/>
</dbReference>
<dbReference type="InterPro" id="IPR025121">
    <property type="entry name" value="GTPase_HflX_N"/>
</dbReference>
<keyword evidence="1" id="KW-0479">Metal-binding</keyword>
<dbReference type="InterPro" id="IPR042108">
    <property type="entry name" value="GTPase_HflX_N_sf"/>
</dbReference>
<dbReference type="AlphaFoldDB" id="A0A154NWQ6"/>
<evidence type="ECO:0000313" key="8">
    <source>
        <dbReference type="Proteomes" id="UP000076502"/>
    </source>
</evidence>
<dbReference type="GO" id="GO:0043022">
    <property type="term" value="F:ribosome binding"/>
    <property type="evidence" value="ECO:0007669"/>
    <property type="project" value="TreeGrafter"/>
</dbReference>
<feature type="coiled-coil region" evidence="5">
    <location>
        <begin position="230"/>
        <end position="260"/>
    </location>
</feature>
<dbReference type="GO" id="GO:0005737">
    <property type="term" value="C:cytoplasm"/>
    <property type="evidence" value="ECO:0007669"/>
    <property type="project" value="TreeGrafter"/>
</dbReference>
<dbReference type="Pfam" id="PF01926">
    <property type="entry name" value="MMR_HSR1"/>
    <property type="match status" value="1"/>
</dbReference>
<dbReference type="OrthoDB" id="10268034at2759"/>
<reference evidence="7 8" key="1">
    <citation type="submission" date="2015-07" db="EMBL/GenBank/DDBJ databases">
        <title>The genome of Dufourea novaeangliae.</title>
        <authorList>
            <person name="Pan H."/>
            <person name="Kapheim K."/>
        </authorList>
    </citation>
    <scope>NUCLEOTIDE SEQUENCE [LARGE SCALE GENOMIC DNA]</scope>
    <source>
        <strain evidence="7">0120121106</strain>
        <tissue evidence="7">Whole body</tissue>
    </source>
</reference>
<gene>
    <name evidence="7" type="ORF">WN55_02011</name>
</gene>
<dbReference type="OMA" id="IDVANKC"/>
<sequence>MQCLKKLFQVVENKAQYYNRINLIHRKGERTVLNLIHRFKHDFIQEFEGYEESEEEKHTYKEISEDYLGKILDGHRVFIIQPYIKWGFRKKRNTTPDLQLAEAVALVNTLPNWSVVGKKIVPLLTLQRNQLVGSGALETLKGEIRGCPGVTAVFVSTNLLKFVQIAILQKAFGLPIYDRYTVVIHIFHKHAKTAEAKLQVAIAEIPYIKKKMIDLAESNIGRTRIDDKTKELLETREKKLKNALQNLKEHRKLMKRQRQSYGFPTIAVVGYTNAGKTSLIKALTGDSSMEPKDKLFATLDTTVHQGYLPNKLKVLYIDTIGFIQDVPETLIEPFKVTLEDAIDANIIVHVYDMSHPDVNAQIQHIQKMLEPMIDKNKIIINVANKCDIVDKNSLEKETLPEDTYPISALKSIGTDLLRFKIEEEILKAANLITKRFKVPVGGHVATWLYKETTVTDAEPDSEDPQYLIMNVIMTTSAFYRLKRFCKQ</sequence>
<organism evidence="7 8">
    <name type="scientific">Dufourea novaeangliae</name>
    <name type="common">Sweat bee</name>
    <dbReference type="NCBI Taxonomy" id="178035"/>
    <lineage>
        <taxon>Eukaryota</taxon>
        <taxon>Metazoa</taxon>
        <taxon>Ecdysozoa</taxon>
        <taxon>Arthropoda</taxon>
        <taxon>Hexapoda</taxon>
        <taxon>Insecta</taxon>
        <taxon>Pterygota</taxon>
        <taxon>Neoptera</taxon>
        <taxon>Endopterygota</taxon>
        <taxon>Hymenoptera</taxon>
        <taxon>Apocrita</taxon>
        <taxon>Aculeata</taxon>
        <taxon>Apoidea</taxon>
        <taxon>Anthophila</taxon>
        <taxon>Halictidae</taxon>
        <taxon>Rophitinae</taxon>
        <taxon>Dufourea</taxon>
    </lineage>
</organism>
<evidence type="ECO:0000259" key="6">
    <source>
        <dbReference type="PROSITE" id="PS51705"/>
    </source>
</evidence>
<name>A0A154NWQ6_DUFNO</name>
<keyword evidence="2" id="KW-0547">Nucleotide-binding</keyword>
<dbReference type="Pfam" id="PF13167">
    <property type="entry name" value="GTP-bdg_N"/>
    <property type="match status" value="1"/>
</dbReference>
<dbReference type="PROSITE" id="PS51705">
    <property type="entry name" value="G_HFLX"/>
    <property type="match status" value="1"/>
</dbReference>
<dbReference type="SUPFAM" id="SSF52540">
    <property type="entry name" value="P-loop containing nucleoside triphosphate hydrolases"/>
    <property type="match status" value="1"/>
</dbReference>
<evidence type="ECO:0000256" key="5">
    <source>
        <dbReference type="SAM" id="Coils"/>
    </source>
</evidence>
<dbReference type="CDD" id="cd01878">
    <property type="entry name" value="HflX"/>
    <property type="match status" value="1"/>
</dbReference>